<evidence type="ECO:0000313" key="6">
    <source>
        <dbReference type="Proteomes" id="UP000181917"/>
    </source>
</evidence>
<dbReference type="AlphaFoldDB" id="A0A1H0ZMY0"/>
<proteinExistence type="predicted"/>
<feature type="compositionally biased region" description="Low complexity" evidence="2">
    <location>
        <begin position="28"/>
        <end position="43"/>
    </location>
</feature>
<dbReference type="KEGG" id="acry:AC20117_15005"/>
<accession>A0A1H0ZMY0</accession>
<evidence type="ECO:0000256" key="3">
    <source>
        <dbReference type="SAM" id="SignalP"/>
    </source>
</evidence>
<dbReference type="Pfam" id="PF00497">
    <property type="entry name" value="SBP_bac_3"/>
    <property type="match status" value="1"/>
</dbReference>
<dbReference type="PROSITE" id="PS51257">
    <property type="entry name" value="PROKAR_LIPOPROTEIN"/>
    <property type="match status" value="1"/>
</dbReference>
<gene>
    <name evidence="5" type="ORF">SAMN04489742_0457</name>
</gene>
<dbReference type="PANTHER" id="PTHR35936">
    <property type="entry name" value="MEMBRANE-BOUND LYTIC MUREIN TRANSGLYCOSYLASE F"/>
    <property type="match status" value="1"/>
</dbReference>
<dbReference type="STRING" id="37928.SAMN04489742_0457"/>
<name>A0A1H0ZMY0_9MICC</name>
<dbReference type="EMBL" id="FNKH01000002">
    <property type="protein sequence ID" value="SDQ28689.1"/>
    <property type="molecule type" value="Genomic_DNA"/>
</dbReference>
<dbReference type="SMART" id="SM00062">
    <property type="entry name" value="PBPb"/>
    <property type="match status" value="1"/>
</dbReference>
<dbReference type="InterPro" id="IPR001638">
    <property type="entry name" value="Solute-binding_3/MltF_N"/>
</dbReference>
<dbReference type="Gene3D" id="3.40.190.10">
    <property type="entry name" value="Periplasmic binding protein-like II"/>
    <property type="match status" value="2"/>
</dbReference>
<evidence type="ECO:0000259" key="4">
    <source>
        <dbReference type="SMART" id="SM00062"/>
    </source>
</evidence>
<dbReference type="OrthoDB" id="4633994at2"/>
<organism evidence="5 6">
    <name type="scientific">Crystallibacter crystallopoietes</name>
    <dbReference type="NCBI Taxonomy" id="37928"/>
    <lineage>
        <taxon>Bacteria</taxon>
        <taxon>Bacillati</taxon>
        <taxon>Actinomycetota</taxon>
        <taxon>Actinomycetes</taxon>
        <taxon>Micrococcales</taxon>
        <taxon>Micrococcaceae</taxon>
        <taxon>Crystallibacter</taxon>
    </lineage>
</organism>
<dbReference type="SUPFAM" id="SSF53850">
    <property type="entry name" value="Periplasmic binding protein-like II"/>
    <property type="match status" value="1"/>
</dbReference>
<feature type="region of interest" description="Disordered" evidence="2">
    <location>
        <begin position="27"/>
        <end position="51"/>
    </location>
</feature>
<feature type="signal peptide" evidence="3">
    <location>
        <begin position="1"/>
        <end position="23"/>
    </location>
</feature>
<feature type="chain" id="PRO_5038959511" evidence="3">
    <location>
        <begin position="24"/>
        <end position="318"/>
    </location>
</feature>
<feature type="domain" description="Solute-binding protein family 3/N-terminal" evidence="4">
    <location>
        <begin position="76"/>
        <end position="306"/>
    </location>
</feature>
<reference evidence="5 6" key="1">
    <citation type="submission" date="2016-10" db="EMBL/GenBank/DDBJ databases">
        <authorList>
            <person name="de Groot N.N."/>
        </authorList>
    </citation>
    <scope>NUCLEOTIDE SEQUENCE [LARGE SCALE GENOMIC DNA]</scope>
    <source>
        <strain evidence="5 6">DSM 20117</strain>
    </source>
</reference>
<keyword evidence="6" id="KW-1185">Reference proteome</keyword>
<keyword evidence="1 3" id="KW-0732">Signal</keyword>
<dbReference type="CDD" id="cd01004">
    <property type="entry name" value="PBP2_MidA_like"/>
    <property type="match status" value="1"/>
</dbReference>
<dbReference type="Proteomes" id="UP000181917">
    <property type="component" value="Unassembled WGS sequence"/>
</dbReference>
<dbReference type="PANTHER" id="PTHR35936:SF17">
    <property type="entry name" value="ARGININE-BINDING EXTRACELLULAR PROTEIN ARTP"/>
    <property type="match status" value="1"/>
</dbReference>
<sequence length="318" mass="32991">MNMTFRNSCLAVTALALMTGATACTNTESAASSGGEGASQAAGPVLGAGGQEAAQAVEEDPAVSALVPQDLKDKGTMELVTDPTYAPIDFTDDKGNIVGLEPDMALAAAKKMGLDITINKGDFNGILAGIEAERYDASWAAFSITPERQERVTMVSYMQGGTSVMVKKDNPESIAGVLDLCGKTVAAQTGTTQALTVLPGFQEECKKAGKEEVTELVLPQQDNVNQAVATGRAAAMAADGALIAYYSQLQPDVFAAVEDILVEPSLAGVVVNQKDKELADAFKAAIDSLIADGTYTEIMEAWSLGNTAVEASEINPAK</sequence>
<protein>
    <submittedName>
        <fullName evidence="5">Amino acid ABC transporter substrate-binding protein, PAAT family</fullName>
    </submittedName>
</protein>
<evidence type="ECO:0000256" key="2">
    <source>
        <dbReference type="SAM" id="MobiDB-lite"/>
    </source>
</evidence>
<evidence type="ECO:0000256" key="1">
    <source>
        <dbReference type="ARBA" id="ARBA00022729"/>
    </source>
</evidence>
<evidence type="ECO:0000313" key="5">
    <source>
        <dbReference type="EMBL" id="SDQ28689.1"/>
    </source>
</evidence>